<dbReference type="GO" id="GO:0004252">
    <property type="term" value="F:serine-type endopeptidase activity"/>
    <property type="evidence" value="ECO:0007669"/>
    <property type="project" value="InterPro"/>
</dbReference>
<dbReference type="AlphaFoldDB" id="A0A5C5VSY8"/>
<dbReference type="PRINTS" id="PR00834">
    <property type="entry name" value="PROTEASES2C"/>
</dbReference>
<dbReference type="Pfam" id="PF00089">
    <property type="entry name" value="Trypsin"/>
    <property type="match status" value="1"/>
</dbReference>
<dbReference type="GO" id="GO:0006508">
    <property type="term" value="P:proteolysis"/>
    <property type="evidence" value="ECO:0007669"/>
    <property type="project" value="UniProtKB-KW"/>
</dbReference>
<dbReference type="InterPro" id="IPR009003">
    <property type="entry name" value="Peptidase_S1_PA"/>
</dbReference>
<sequence length="86" mass="9166">MHYEDGQQVQARVLQTTSPINPGDSGGPIVNNNGELVGINSSGNTKARLVSYAIDIREVRAFLTAYAGEGNPTDDAPRDLLAAWPL</sequence>
<feature type="domain" description="Peptidase S1" evidence="1">
    <location>
        <begin position="8"/>
        <end position="49"/>
    </location>
</feature>
<accession>A0A5C5VSY8</accession>
<protein>
    <submittedName>
        <fullName evidence="2">Putative serine protease HhoA</fullName>
    </submittedName>
</protein>
<dbReference type="InterPro" id="IPR001940">
    <property type="entry name" value="Peptidase_S1C"/>
</dbReference>
<evidence type="ECO:0000259" key="1">
    <source>
        <dbReference type="Pfam" id="PF00089"/>
    </source>
</evidence>
<dbReference type="InterPro" id="IPR001254">
    <property type="entry name" value="Trypsin_dom"/>
</dbReference>
<dbReference type="Proteomes" id="UP000318995">
    <property type="component" value="Unassembled WGS sequence"/>
</dbReference>
<dbReference type="InterPro" id="IPR043504">
    <property type="entry name" value="Peptidase_S1_PA_chymotrypsin"/>
</dbReference>
<proteinExistence type="predicted"/>
<dbReference type="PANTHER" id="PTHR43019">
    <property type="entry name" value="SERINE ENDOPROTEASE DEGS"/>
    <property type="match status" value="1"/>
</dbReference>
<gene>
    <name evidence="2" type="primary">hhoA</name>
    <name evidence="2" type="ORF">Pla111_32690</name>
</gene>
<keyword evidence="3" id="KW-1185">Reference proteome</keyword>
<evidence type="ECO:0000313" key="3">
    <source>
        <dbReference type="Proteomes" id="UP000318995"/>
    </source>
</evidence>
<keyword evidence="2" id="KW-0645">Protease</keyword>
<name>A0A5C5VSY8_9BACT</name>
<comment type="caution">
    <text evidence="2">The sequence shown here is derived from an EMBL/GenBank/DDBJ whole genome shotgun (WGS) entry which is preliminary data.</text>
</comment>
<organism evidence="2 3">
    <name type="scientific">Botrimarina hoheduenensis</name>
    <dbReference type="NCBI Taxonomy" id="2528000"/>
    <lineage>
        <taxon>Bacteria</taxon>
        <taxon>Pseudomonadati</taxon>
        <taxon>Planctomycetota</taxon>
        <taxon>Planctomycetia</taxon>
        <taxon>Pirellulales</taxon>
        <taxon>Lacipirellulaceae</taxon>
        <taxon>Botrimarina</taxon>
    </lineage>
</organism>
<dbReference type="SUPFAM" id="SSF50494">
    <property type="entry name" value="Trypsin-like serine proteases"/>
    <property type="match status" value="1"/>
</dbReference>
<evidence type="ECO:0000313" key="2">
    <source>
        <dbReference type="EMBL" id="TWT40851.1"/>
    </source>
</evidence>
<reference evidence="2 3" key="1">
    <citation type="submission" date="2019-02" db="EMBL/GenBank/DDBJ databases">
        <title>Deep-cultivation of Planctomycetes and their phenomic and genomic characterization uncovers novel biology.</title>
        <authorList>
            <person name="Wiegand S."/>
            <person name="Jogler M."/>
            <person name="Boedeker C."/>
            <person name="Pinto D."/>
            <person name="Vollmers J."/>
            <person name="Rivas-Marin E."/>
            <person name="Kohn T."/>
            <person name="Peeters S.H."/>
            <person name="Heuer A."/>
            <person name="Rast P."/>
            <person name="Oberbeckmann S."/>
            <person name="Bunk B."/>
            <person name="Jeske O."/>
            <person name="Meyerdierks A."/>
            <person name="Storesund J.E."/>
            <person name="Kallscheuer N."/>
            <person name="Luecker S."/>
            <person name="Lage O.M."/>
            <person name="Pohl T."/>
            <person name="Merkel B.J."/>
            <person name="Hornburger P."/>
            <person name="Mueller R.-W."/>
            <person name="Bruemmer F."/>
            <person name="Labrenz M."/>
            <person name="Spormann A.M."/>
            <person name="Op Den Camp H."/>
            <person name="Overmann J."/>
            <person name="Amann R."/>
            <person name="Jetten M.S.M."/>
            <person name="Mascher T."/>
            <person name="Medema M.H."/>
            <person name="Devos D.P."/>
            <person name="Kaster A.-K."/>
            <person name="Ovreas L."/>
            <person name="Rohde M."/>
            <person name="Galperin M.Y."/>
            <person name="Jogler C."/>
        </authorList>
    </citation>
    <scope>NUCLEOTIDE SEQUENCE [LARGE SCALE GENOMIC DNA]</scope>
    <source>
        <strain evidence="2 3">Pla111</strain>
    </source>
</reference>
<dbReference type="PANTHER" id="PTHR43019:SF62">
    <property type="entry name" value="SERINE ENDOPROTEASE DEGS"/>
    <property type="match status" value="1"/>
</dbReference>
<dbReference type="EMBL" id="SJPH01000010">
    <property type="protein sequence ID" value="TWT40851.1"/>
    <property type="molecule type" value="Genomic_DNA"/>
</dbReference>
<keyword evidence="2" id="KW-0378">Hydrolase</keyword>
<dbReference type="Gene3D" id="2.40.10.10">
    <property type="entry name" value="Trypsin-like serine proteases"/>
    <property type="match status" value="1"/>
</dbReference>